<dbReference type="AlphaFoldDB" id="C5J5N5"/>
<dbReference type="HOGENOM" id="CLU_3365946_0_0_14"/>
<proteinExistence type="predicted"/>
<dbReference type="KEGG" id="mco:MCJ_000830"/>
<evidence type="ECO:0000313" key="1">
    <source>
        <dbReference type="EMBL" id="CAT04758.1"/>
    </source>
</evidence>
<dbReference type="EMBL" id="FM864216">
    <property type="protein sequence ID" value="CAT04758.1"/>
    <property type="molecule type" value="Genomic_DNA"/>
</dbReference>
<evidence type="ECO:0000313" key="2">
    <source>
        <dbReference type="Proteomes" id="UP000001491"/>
    </source>
</evidence>
<reference evidence="2" key="1">
    <citation type="journal article" date="2009" name="BMC Bioinformatics">
        <title>The Mycoplasma conjunctivae genome sequencing, annotation and analysis.</title>
        <authorList>
            <person name="Calderon-Copete S.P."/>
            <person name="Wigger G."/>
            <person name="Wunderlin C."/>
            <person name="Schmidheini T."/>
            <person name="Frey J."/>
            <person name="Quail M.A."/>
            <person name="Falquet L."/>
        </authorList>
    </citation>
    <scope>NUCLEOTIDE SEQUENCE [LARGE SCALE GENOMIC DNA]</scope>
    <source>
        <strain evidence="2">ATCC 25834 / NCTC 10147 / HRC/581</strain>
    </source>
</reference>
<protein>
    <submittedName>
        <fullName evidence="1">Uncharacterized protein</fullName>
    </submittedName>
</protein>
<keyword evidence="2" id="KW-1185">Reference proteome</keyword>
<organism evidence="1 2">
    <name type="scientific">Mesomycoplasma conjunctivae (strain ATCC 25834 / NCTC 10147 / HRC/581)</name>
    <name type="common">Mycoplasma conjunctivae</name>
    <dbReference type="NCBI Taxonomy" id="572263"/>
    <lineage>
        <taxon>Bacteria</taxon>
        <taxon>Bacillati</taxon>
        <taxon>Mycoplasmatota</taxon>
        <taxon>Mycoplasmoidales</taxon>
        <taxon>Metamycoplasmataceae</taxon>
        <taxon>Mesomycoplasma</taxon>
    </lineage>
</organism>
<gene>
    <name evidence="1" type="ordered locus">MCJ_000830</name>
</gene>
<sequence>MKKNLKLLGLFTRSQKWKENIKIIKKTEKLLGIKS</sequence>
<dbReference type="Proteomes" id="UP000001491">
    <property type="component" value="Chromosome"/>
</dbReference>
<accession>C5J5N5</accession>
<name>C5J5N5_MESCH</name>